<protein>
    <recommendedName>
        <fullName evidence="3">DUF4249 domain-containing protein</fullName>
    </recommendedName>
</protein>
<sequence length="357" mass="40201">MILKNKYNPSTRRWLGWLLMGLAGCVTPYDNKLDVRPAGIVVQGFVSNQPGPYQIQINTPAQYEYSSLSFGVRGASVYITDDLGQREDLIELPTPGVYQTRNLLGQTGRTYQLHIVANGKTYESKPELLRAVSSIEKVYSESYRNVNPITRQDQLGGWRVYIDTKDAPEQGNYYRWNWVHYAQTSQCGVIMEGGQPRYSVYCCTDCWNIFRCTGPGCINVASDALINGNILSRQLVAEVPVGCRDRYYLEVEQQAISREAYVYWKTVKQLLQNTGGVFDVAPAGLQGNLRCVSDPSEQVFGFFEVVGISRVGHYVDRTQSERTLCPMPLPSPSMPPPCLPCLESAYRTPKEPAFWVK</sequence>
<dbReference type="AlphaFoldDB" id="A0A840U5A9"/>
<evidence type="ECO:0008006" key="3">
    <source>
        <dbReference type="Google" id="ProtNLM"/>
    </source>
</evidence>
<dbReference type="EMBL" id="JACHGF010000019">
    <property type="protein sequence ID" value="MBB5287498.1"/>
    <property type="molecule type" value="Genomic_DNA"/>
</dbReference>
<accession>A0A840U5A9</accession>
<evidence type="ECO:0000313" key="2">
    <source>
        <dbReference type="Proteomes" id="UP000557307"/>
    </source>
</evidence>
<gene>
    <name evidence="1" type="ORF">HNQ92_005662</name>
</gene>
<proteinExistence type="predicted"/>
<evidence type="ECO:0000313" key="1">
    <source>
        <dbReference type="EMBL" id="MBB5287498.1"/>
    </source>
</evidence>
<dbReference type="PROSITE" id="PS51257">
    <property type="entry name" value="PROKAR_LIPOPROTEIN"/>
    <property type="match status" value="1"/>
</dbReference>
<dbReference type="InterPro" id="IPR025345">
    <property type="entry name" value="DUF4249"/>
</dbReference>
<name>A0A840U5A9_9BACT</name>
<dbReference type="Pfam" id="PF14054">
    <property type="entry name" value="DUF4249"/>
    <property type="match status" value="1"/>
</dbReference>
<organism evidence="1 2">
    <name type="scientific">Rhabdobacter roseus</name>
    <dbReference type="NCBI Taxonomy" id="1655419"/>
    <lineage>
        <taxon>Bacteria</taxon>
        <taxon>Pseudomonadati</taxon>
        <taxon>Bacteroidota</taxon>
        <taxon>Cytophagia</taxon>
        <taxon>Cytophagales</taxon>
        <taxon>Cytophagaceae</taxon>
        <taxon>Rhabdobacter</taxon>
    </lineage>
</organism>
<comment type="caution">
    <text evidence="1">The sequence shown here is derived from an EMBL/GenBank/DDBJ whole genome shotgun (WGS) entry which is preliminary data.</text>
</comment>
<dbReference type="Proteomes" id="UP000557307">
    <property type="component" value="Unassembled WGS sequence"/>
</dbReference>
<dbReference type="RefSeq" id="WP_184179774.1">
    <property type="nucleotide sequence ID" value="NZ_JACHGF010000019.1"/>
</dbReference>
<keyword evidence="2" id="KW-1185">Reference proteome</keyword>
<reference evidence="1 2" key="1">
    <citation type="submission" date="2020-08" db="EMBL/GenBank/DDBJ databases">
        <title>Genomic Encyclopedia of Type Strains, Phase IV (KMG-IV): sequencing the most valuable type-strain genomes for metagenomic binning, comparative biology and taxonomic classification.</title>
        <authorList>
            <person name="Goeker M."/>
        </authorList>
    </citation>
    <scope>NUCLEOTIDE SEQUENCE [LARGE SCALE GENOMIC DNA]</scope>
    <source>
        <strain evidence="1 2">DSM 105074</strain>
    </source>
</reference>